<sequence>MKSHVIAASLLMIVSSIQVANAASDGTINFSGGISSTTCTITVNGAATGTTTVTLPTISSTGMETVGAIKGATALNFALTNCSSTTGATAGSAAIAFQGGDGIAGGNVLNTYTPFASAAKGIALQIKNSNNEAVVIGNAPISSDYSPLASSGMTKSYTVQYLTTSIPVQAGSFAGAVTYSISYL</sequence>
<dbReference type="GO" id="GO:0009289">
    <property type="term" value="C:pilus"/>
    <property type="evidence" value="ECO:0007669"/>
    <property type="project" value="UniProtKB-SubCell"/>
</dbReference>
<dbReference type="EMBL" id="VSRO01000017">
    <property type="protein sequence ID" value="TYK54770.1"/>
    <property type="molecule type" value="Genomic_DNA"/>
</dbReference>
<keyword evidence="4" id="KW-0281">Fimbrium</keyword>
<evidence type="ECO:0000256" key="1">
    <source>
        <dbReference type="ARBA" id="ARBA00004561"/>
    </source>
</evidence>
<reference evidence="7 8" key="1">
    <citation type="submission" date="2019-08" db="EMBL/GenBank/DDBJ databases">
        <title>Subclass B2 metallo-beta lactamase from Pseudomonas synxantha.</title>
        <authorList>
            <person name="Poirel L."/>
            <person name="Palmieri M."/>
            <person name="Masseron A."/>
            <person name="Perreten V."/>
            <person name="Nordman P."/>
        </authorList>
    </citation>
    <scope>NUCLEOTIDE SEQUENCE [LARGE SCALE GENOMIC DNA]</scope>
    <source>
        <strain evidence="7 8">MCP106</strain>
    </source>
</reference>
<evidence type="ECO:0000313" key="7">
    <source>
        <dbReference type="EMBL" id="TYK54770.1"/>
    </source>
</evidence>
<dbReference type="InterPro" id="IPR000259">
    <property type="entry name" value="Adhesion_dom_fimbrial"/>
</dbReference>
<accession>A0A5D3G3V1</accession>
<feature type="signal peptide" evidence="5">
    <location>
        <begin position="1"/>
        <end position="22"/>
    </location>
</feature>
<dbReference type="AlphaFoldDB" id="A0A5D3G3V1"/>
<dbReference type="RefSeq" id="WP_148854319.1">
    <property type="nucleotide sequence ID" value="NZ_VSRO01000017.1"/>
</dbReference>
<dbReference type="PANTHER" id="PTHR33420">
    <property type="entry name" value="FIMBRIAL SUBUNIT ELFA-RELATED"/>
    <property type="match status" value="1"/>
</dbReference>
<comment type="caution">
    <text evidence="7">The sequence shown here is derived from an EMBL/GenBank/DDBJ whole genome shotgun (WGS) entry which is preliminary data.</text>
</comment>
<name>A0A5D3G3V1_9PSED</name>
<dbReference type="Pfam" id="PF00419">
    <property type="entry name" value="Fimbrial"/>
    <property type="match status" value="1"/>
</dbReference>
<reference evidence="7 8" key="2">
    <citation type="submission" date="2019-08" db="EMBL/GenBank/DDBJ databases">
        <authorList>
            <person name="Brilhante M."/>
            <person name="Perreten V."/>
        </authorList>
    </citation>
    <scope>NUCLEOTIDE SEQUENCE [LARGE SCALE GENOMIC DNA]</scope>
    <source>
        <strain evidence="7 8">MCP106</strain>
    </source>
</reference>
<evidence type="ECO:0000256" key="2">
    <source>
        <dbReference type="ARBA" id="ARBA00006671"/>
    </source>
</evidence>
<dbReference type="InterPro" id="IPR050263">
    <property type="entry name" value="Bact_Fimbrial_Adh_Pro"/>
</dbReference>
<evidence type="ECO:0000259" key="6">
    <source>
        <dbReference type="Pfam" id="PF00419"/>
    </source>
</evidence>
<dbReference type="SUPFAM" id="SSF49401">
    <property type="entry name" value="Bacterial adhesins"/>
    <property type="match status" value="1"/>
</dbReference>
<feature type="domain" description="Fimbrial-type adhesion" evidence="6">
    <location>
        <begin position="28"/>
        <end position="183"/>
    </location>
</feature>
<evidence type="ECO:0000256" key="3">
    <source>
        <dbReference type="ARBA" id="ARBA00022729"/>
    </source>
</evidence>
<proteinExistence type="inferred from homology"/>
<comment type="subcellular location">
    <subcellularLocation>
        <location evidence="1">Fimbrium</location>
    </subcellularLocation>
</comment>
<comment type="similarity">
    <text evidence="2">Belongs to the fimbrial protein family.</text>
</comment>
<feature type="chain" id="PRO_5023083679" evidence="5">
    <location>
        <begin position="23"/>
        <end position="184"/>
    </location>
</feature>
<protein>
    <submittedName>
        <fullName evidence="7">Type 1 fimbrial protein</fullName>
    </submittedName>
</protein>
<organism evidence="7 8">
    <name type="scientific">Pseudomonas synxantha</name>
    <dbReference type="NCBI Taxonomy" id="47883"/>
    <lineage>
        <taxon>Bacteria</taxon>
        <taxon>Pseudomonadati</taxon>
        <taxon>Pseudomonadota</taxon>
        <taxon>Gammaproteobacteria</taxon>
        <taxon>Pseudomonadales</taxon>
        <taxon>Pseudomonadaceae</taxon>
        <taxon>Pseudomonas</taxon>
    </lineage>
</organism>
<dbReference type="Gene3D" id="2.60.40.1090">
    <property type="entry name" value="Fimbrial-type adhesion domain"/>
    <property type="match status" value="1"/>
</dbReference>
<gene>
    <name evidence="7" type="ORF">FXO26_26115</name>
</gene>
<dbReference type="InterPro" id="IPR008966">
    <property type="entry name" value="Adhesion_dom_sf"/>
</dbReference>
<dbReference type="InterPro" id="IPR036937">
    <property type="entry name" value="Adhesion_dom_fimbrial_sf"/>
</dbReference>
<evidence type="ECO:0000256" key="4">
    <source>
        <dbReference type="ARBA" id="ARBA00023263"/>
    </source>
</evidence>
<evidence type="ECO:0000313" key="8">
    <source>
        <dbReference type="Proteomes" id="UP000324029"/>
    </source>
</evidence>
<dbReference type="Proteomes" id="UP000324029">
    <property type="component" value="Unassembled WGS sequence"/>
</dbReference>
<dbReference type="GO" id="GO:0043709">
    <property type="term" value="P:cell adhesion involved in single-species biofilm formation"/>
    <property type="evidence" value="ECO:0007669"/>
    <property type="project" value="TreeGrafter"/>
</dbReference>
<evidence type="ECO:0000256" key="5">
    <source>
        <dbReference type="SAM" id="SignalP"/>
    </source>
</evidence>
<keyword evidence="3 5" id="KW-0732">Signal</keyword>
<dbReference type="PANTHER" id="PTHR33420:SF3">
    <property type="entry name" value="FIMBRIAL SUBUNIT ELFA"/>
    <property type="match status" value="1"/>
</dbReference>